<keyword evidence="8" id="KW-0044">Antibiotic</keyword>
<organism evidence="11 12">
    <name type="scientific">Chionoecetes opilio</name>
    <name type="common">Atlantic snow crab</name>
    <name type="synonym">Cancer opilio</name>
    <dbReference type="NCBI Taxonomy" id="41210"/>
    <lineage>
        <taxon>Eukaryota</taxon>
        <taxon>Metazoa</taxon>
        <taxon>Ecdysozoa</taxon>
        <taxon>Arthropoda</taxon>
        <taxon>Crustacea</taxon>
        <taxon>Multicrustacea</taxon>
        <taxon>Malacostraca</taxon>
        <taxon>Eumalacostraca</taxon>
        <taxon>Eucarida</taxon>
        <taxon>Decapoda</taxon>
        <taxon>Pleocyemata</taxon>
        <taxon>Brachyura</taxon>
        <taxon>Eubrachyura</taxon>
        <taxon>Majoidea</taxon>
        <taxon>Majidae</taxon>
        <taxon>Chionoecetes</taxon>
    </lineage>
</organism>
<evidence type="ECO:0000256" key="7">
    <source>
        <dbReference type="ARBA" id="ARBA00022859"/>
    </source>
</evidence>
<evidence type="ECO:0000256" key="5">
    <source>
        <dbReference type="ARBA" id="ARBA00022588"/>
    </source>
</evidence>
<evidence type="ECO:0000256" key="8">
    <source>
        <dbReference type="ARBA" id="ARBA00023022"/>
    </source>
</evidence>
<evidence type="ECO:0000256" key="6">
    <source>
        <dbReference type="ARBA" id="ARBA00022729"/>
    </source>
</evidence>
<dbReference type="PANTHER" id="PTHR45828">
    <property type="entry name" value="CYTOCHROME B561/FERRIC REDUCTASE TRANSMEMBRANE"/>
    <property type="match status" value="1"/>
</dbReference>
<comment type="subcellular location">
    <subcellularLocation>
        <location evidence="1">Secreted</location>
    </subcellularLocation>
</comment>
<evidence type="ECO:0000259" key="10">
    <source>
        <dbReference type="Pfam" id="PF02014"/>
    </source>
</evidence>
<dbReference type="Proteomes" id="UP000770661">
    <property type="component" value="Unassembled WGS sequence"/>
</dbReference>
<evidence type="ECO:0000256" key="3">
    <source>
        <dbReference type="ARBA" id="ARBA00022525"/>
    </source>
</evidence>
<keyword evidence="4" id="KW-0929">Antimicrobial</keyword>
<keyword evidence="5" id="KW-0399">Innate immunity</keyword>
<name>A0A8J4YF61_CHIOP</name>
<dbReference type="GO" id="GO:0005576">
    <property type="term" value="C:extracellular region"/>
    <property type="evidence" value="ECO:0007669"/>
    <property type="project" value="UniProtKB-SubCell"/>
</dbReference>
<feature type="signal peptide" evidence="9">
    <location>
        <begin position="1"/>
        <end position="18"/>
    </location>
</feature>
<feature type="chain" id="PRO_5035149318" evidence="9">
    <location>
        <begin position="19"/>
        <end position="161"/>
    </location>
</feature>
<dbReference type="Pfam" id="PF02014">
    <property type="entry name" value="Reeler"/>
    <property type="match status" value="1"/>
</dbReference>
<protein>
    <submittedName>
        <fullName evidence="11">Putative ferric-chelate reductase 1</fullName>
    </submittedName>
</protein>
<keyword evidence="12" id="KW-1185">Reference proteome</keyword>
<evidence type="ECO:0000256" key="4">
    <source>
        <dbReference type="ARBA" id="ARBA00022529"/>
    </source>
</evidence>
<keyword evidence="7" id="KW-0391">Immunity</keyword>
<dbReference type="GO" id="GO:0042742">
    <property type="term" value="P:defense response to bacterium"/>
    <property type="evidence" value="ECO:0007669"/>
    <property type="project" value="UniProtKB-KW"/>
</dbReference>
<evidence type="ECO:0000256" key="9">
    <source>
        <dbReference type="SAM" id="SignalP"/>
    </source>
</evidence>
<evidence type="ECO:0000256" key="2">
    <source>
        <dbReference type="ARBA" id="ARBA00008501"/>
    </source>
</evidence>
<evidence type="ECO:0000313" key="11">
    <source>
        <dbReference type="EMBL" id="KAG0722096.1"/>
    </source>
</evidence>
<dbReference type="InterPro" id="IPR051237">
    <property type="entry name" value="Ferric-chelate_Red/DefProt"/>
</dbReference>
<feature type="domain" description="Reelin" evidence="10">
    <location>
        <begin position="66"/>
        <end position="151"/>
    </location>
</feature>
<reference evidence="11" key="1">
    <citation type="submission" date="2020-07" db="EMBL/GenBank/DDBJ databases">
        <title>The High-quality genome of the commercially important snow crab, Chionoecetes opilio.</title>
        <authorList>
            <person name="Jeong J.-H."/>
            <person name="Ryu S."/>
        </authorList>
    </citation>
    <scope>NUCLEOTIDE SEQUENCE</scope>
    <source>
        <strain evidence="11">MADBK_172401_WGS</strain>
        <tissue evidence="11">Digestive gland</tissue>
    </source>
</reference>
<proteinExistence type="inferred from homology"/>
<keyword evidence="6 9" id="KW-0732">Signal</keyword>
<dbReference type="EMBL" id="JACEEZ010010020">
    <property type="protein sequence ID" value="KAG0722096.1"/>
    <property type="molecule type" value="Genomic_DNA"/>
</dbReference>
<dbReference type="GO" id="GO:0016020">
    <property type="term" value="C:membrane"/>
    <property type="evidence" value="ECO:0007669"/>
    <property type="project" value="TreeGrafter"/>
</dbReference>
<gene>
    <name evidence="11" type="primary">frrs1</name>
    <name evidence="11" type="ORF">GWK47_045121</name>
</gene>
<dbReference type="GO" id="GO:0045087">
    <property type="term" value="P:innate immune response"/>
    <property type="evidence" value="ECO:0007669"/>
    <property type="project" value="UniProtKB-KW"/>
</dbReference>
<dbReference type="OrthoDB" id="6372137at2759"/>
<comment type="similarity">
    <text evidence="2">Belongs to the insect defense protein family.</text>
</comment>
<comment type="caution">
    <text evidence="11">The sequence shown here is derived from an EMBL/GenBank/DDBJ whole genome shotgun (WGS) entry which is preliminary data.</text>
</comment>
<dbReference type="InterPro" id="IPR042307">
    <property type="entry name" value="Reeler_sf"/>
</dbReference>
<accession>A0A8J4YF61</accession>
<dbReference type="Gene3D" id="2.60.40.4060">
    <property type="entry name" value="Reeler domain"/>
    <property type="match status" value="1"/>
</dbReference>
<dbReference type="PANTHER" id="PTHR45828:SF9">
    <property type="entry name" value="CELL WALL INTEGRITY AND STRESS RESPONSE COMPONENT 4-LIKE-RELATED"/>
    <property type="match status" value="1"/>
</dbReference>
<evidence type="ECO:0000313" key="12">
    <source>
        <dbReference type="Proteomes" id="UP000770661"/>
    </source>
</evidence>
<dbReference type="AlphaFoldDB" id="A0A8J4YF61"/>
<evidence type="ECO:0000256" key="1">
    <source>
        <dbReference type="ARBA" id="ARBA00004613"/>
    </source>
</evidence>
<dbReference type="InterPro" id="IPR002861">
    <property type="entry name" value="Reeler_dom"/>
</dbReference>
<keyword evidence="3" id="KW-0964">Secreted</keyword>
<sequence length="161" mass="17079">MLIVGLVVVLVAAWGVMGHPTGAPSSVCDHPFMEPICHRDNLSAIGFNNTGQYSLCSDAVEGSPGRVMVTLTGASFKGFVIRATTDGENLGEFNEEGSNVSFNDLTCSRQEDVAVTHVNANSKSSVSLVWEESNGGKSTFQATVVPSIETYVINIYGRSNC</sequence>